<keyword evidence="5" id="KW-0832">Ubl conjugation</keyword>
<keyword evidence="4" id="KW-0254">Endocytosis</keyword>
<dbReference type="CDD" id="cd22952">
    <property type="entry name" value="ART10-like"/>
    <property type="match status" value="1"/>
</dbReference>
<keyword evidence="11" id="KW-1185">Reference proteome</keyword>
<comment type="subunit">
    <text evidence="8">Interacts with RSP5.</text>
</comment>
<reference evidence="10 11" key="1">
    <citation type="journal article" date="2019" name="BMC Genomics">
        <title>Chromosome level assembly and comparative genome analysis confirm lager-brewing yeasts originated from a single hybridization.</title>
        <authorList>
            <person name="Salazar A.N."/>
            <person name="Gorter de Vries A.R."/>
            <person name="van den Broek M."/>
            <person name="Brouwers N."/>
            <person name="de la Torre Cortes P."/>
            <person name="Kuijpers N.G.A."/>
            <person name="Daran J.G."/>
            <person name="Abeel T."/>
        </authorList>
    </citation>
    <scope>NUCLEOTIDE SEQUENCE [LARGE SCALE GENOMIC DNA]</scope>
    <source>
        <strain evidence="10 11">CBS 1483</strain>
    </source>
</reference>
<proteinExistence type="inferred from homology"/>
<organism evidence="10 11">
    <name type="scientific">Saccharomyces pastorianus</name>
    <name type="common">Lager yeast</name>
    <name type="synonym">Saccharomyces cerevisiae x Saccharomyces eubayanus</name>
    <dbReference type="NCBI Taxonomy" id="27292"/>
    <lineage>
        <taxon>Eukaryota</taxon>
        <taxon>Fungi</taxon>
        <taxon>Dikarya</taxon>
        <taxon>Ascomycota</taxon>
        <taxon>Saccharomycotina</taxon>
        <taxon>Saccharomycetes</taxon>
        <taxon>Saccharomycetales</taxon>
        <taxon>Saccharomycetaceae</taxon>
        <taxon>Saccharomyces</taxon>
    </lineage>
</organism>
<dbReference type="EMBL" id="CP048993">
    <property type="protein sequence ID" value="QID81325.1"/>
    <property type="molecule type" value="Genomic_DNA"/>
</dbReference>
<gene>
    <name evidence="10" type="primary">ART10_1</name>
    <name evidence="10" type="ORF">GRS66_003698</name>
</gene>
<comment type="similarity">
    <text evidence="7">Belongs to the ART10 family.</text>
</comment>
<evidence type="ECO:0000256" key="4">
    <source>
        <dbReference type="ARBA" id="ARBA00022583"/>
    </source>
</evidence>
<dbReference type="Proteomes" id="UP000501346">
    <property type="component" value="Chromosome ScXII"/>
</dbReference>
<evidence type="ECO:0000256" key="3">
    <source>
        <dbReference type="ARBA" id="ARBA00022499"/>
    </source>
</evidence>
<keyword evidence="3" id="KW-1017">Isopeptide bond</keyword>
<keyword evidence="2" id="KW-0963">Cytoplasm</keyword>
<evidence type="ECO:0000313" key="10">
    <source>
        <dbReference type="EMBL" id="QID81325.1"/>
    </source>
</evidence>
<protein>
    <recommendedName>
        <fullName evidence="9">Arrestin-related trafficking adapter 10</fullName>
    </recommendedName>
</protein>
<evidence type="ECO:0000256" key="9">
    <source>
        <dbReference type="ARBA" id="ARBA00044119"/>
    </source>
</evidence>
<dbReference type="GO" id="GO:0005737">
    <property type="term" value="C:cytoplasm"/>
    <property type="evidence" value="ECO:0007669"/>
    <property type="project" value="UniProtKB-SubCell"/>
</dbReference>
<dbReference type="OrthoDB" id="3365616at2759"/>
<dbReference type="Gene3D" id="2.60.40.640">
    <property type="match status" value="1"/>
</dbReference>
<evidence type="ECO:0000256" key="8">
    <source>
        <dbReference type="ARBA" id="ARBA00044013"/>
    </source>
</evidence>
<evidence type="ECO:0000313" key="11">
    <source>
        <dbReference type="Proteomes" id="UP000501346"/>
    </source>
</evidence>
<dbReference type="AlphaFoldDB" id="A0A6C1DWR1"/>
<dbReference type="GO" id="GO:0006897">
    <property type="term" value="P:endocytosis"/>
    <property type="evidence" value="ECO:0007669"/>
    <property type="project" value="UniProtKB-KW"/>
</dbReference>
<name>A0A6C1DWR1_SACPS</name>
<evidence type="ECO:0000256" key="6">
    <source>
        <dbReference type="ARBA" id="ARBA00043940"/>
    </source>
</evidence>
<sequence>MAPKISISLNPPYNGEFYSSNDQMSGIVSLQLTKALSIRKISVILKGFSETLTKIDQEYMFQQNGMMMPGQDNKSFHTLMKFEQRVFPPDNVWNALDGSSKPFKVKPGSYNYSFQFDKFPRKPECLKNHTAKTVAFVTRSNARLPPTFNSHWQEFNKIDNLDLYFYSFGKVIYMVQVQIELGKSSSWFKPFHKLIREIETFEFIPEPKDLIIEPDEDDNEELNAFSNNSRGNSMVTNNEFFNSSNLKVPSKDVKVVNGVGYIKSDRNFSQANSILIENGDIRSRPVSSVTSTRQSTRLVNGMKVFPSTYKMGLPDGESNMRIEVRSRDLKQIYRKDYLFRSGSQNFDKVYVVMEGNIASLSKMQITPLKLQLNLLETTTYLSQGIANGNYSSLKLIEIDLNQLKSNKPLLDLNEIRENFDGSMFECELRLKDHPILRKLVFNEEDYRHRGNRLYSFKTCTIKRIFSLQLLIEWGINGIRKQSEVNIDPVQIFCQVREHVEAEALPRYVPPPTYTEMAS</sequence>
<evidence type="ECO:0000256" key="5">
    <source>
        <dbReference type="ARBA" id="ARBA00022843"/>
    </source>
</evidence>
<accession>A0A6C1DWR1</accession>
<evidence type="ECO:0000256" key="2">
    <source>
        <dbReference type="ARBA" id="ARBA00022490"/>
    </source>
</evidence>
<comment type="function">
    <text evidence="6">May regulate endocytosis by recruiting RSP5 ubiquitin ligase activity to specific plasma membrane proteins in response to extracellular stimuli.</text>
</comment>
<comment type="subcellular location">
    <subcellularLocation>
        <location evidence="1">Cytoplasm</location>
    </subcellularLocation>
</comment>
<dbReference type="InterPro" id="IPR014752">
    <property type="entry name" value="Arrestin-like_C"/>
</dbReference>
<evidence type="ECO:0000256" key="1">
    <source>
        <dbReference type="ARBA" id="ARBA00004496"/>
    </source>
</evidence>
<dbReference type="FunFam" id="2.60.40.640:FF:000038">
    <property type="entry name" value="Arrestin-related trafficking adapter 10"/>
    <property type="match status" value="1"/>
</dbReference>
<evidence type="ECO:0000256" key="7">
    <source>
        <dbReference type="ARBA" id="ARBA00043977"/>
    </source>
</evidence>